<reference evidence="13 14" key="1">
    <citation type="journal article" date="2018" name="Genome Announc.">
        <title>Genome Sequence of Geothermobacter sp. HR-1 Iron Reducer from the Loihi Seamount.</title>
        <authorList>
            <person name="Smith H."/>
            <person name="Abuyen K."/>
            <person name="Tremblay J."/>
            <person name="Savalia P."/>
            <person name="Perez-Rodriguez I."/>
            <person name="Emerson D."/>
            <person name="Tully B."/>
            <person name="Amend J."/>
        </authorList>
    </citation>
    <scope>NUCLEOTIDE SEQUENCE [LARGE SCALE GENOMIC DNA]</scope>
    <source>
        <strain evidence="13 14">HR-1</strain>
    </source>
</reference>
<dbReference type="InterPro" id="IPR017644">
    <property type="entry name" value="Cysteine_desulfurase_DndA"/>
</dbReference>
<comment type="catalytic activity">
    <reaction evidence="10">
        <text>(sulfur carrier)-H + L-cysteine = (sulfur carrier)-SH + L-alanine</text>
        <dbReference type="Rhea" id="RHEA:43892"/>
        <dbReference type="Rhea" id="RHEA-COMP:14737"/>
        <dbReference type="Rhea" id="RHEA-COMP:14739"/>
        <dbReference type="ChEBI" id="CHEBI:29917"/>
        <dbReference type="ChEBI" id="CHEBI:35235"/>
        <dbReference type="ChEBI" id="CHEBI:57972"/>
        <dbReference type="ChEBI" id="CHEBI:64428"/>
        <dbReference type="EC" id="2.8.1.7"/>
    </reaction>
</comment>
<keyword evidence="9" id="KW-0411">Iron-sulfur</keyword>
<sequence>MSSIPVYLDCNATTPIEPSVCDVIRHYVEDEYGNAASRTHIWGTRAKQAVQLAREQIAAVVAARMDEVIFTSGATESDNLAILGLAAHGAETGKKHLITTKIEHKAVLEPLAALEKRGFEVTYLPVDEKGWVSPESVYNALRDDTLAISIMHVNNETGVRQPVREIAELIADSPVFFHVDAAQGFGKDLGTLKIPRIDMMSLSAHKIFGPKGVGALIVRRRGFTRIPLQPVMYGGGHERGLRPGTLPVQLIAGFGEAARLANMNAGSREEKCNVIRQKAVAALVKVGGVINGDSSRVMPHVLNISFPGLDSEAILVALKNKISISNGSACTSHRYEPSHVLTGMGLPESRIKGALRISWCHMTPDVDWDDVGRCIKQLG</sequence>
<comment type="function">
    <text evidence="2">Catalyzes the removal of elemental sulfur atoms from cysteine to produce alanine. Seems to participate in the biosynthesis of the nitrogenase metalloclusters by providing the inorganic sulfur required for the Fe-S core formation.</text>
</comment>
<evidence type="ECO:0000256" key="8">
    <source>
        <dbReference type="ARBA" id="ARBA00023004"/>
    </source>
</evidence>
<dbReference type="NCBIfam" id="TIGR03235">
    <property type="entry name" value="DNA_S_dndA"/>
    <property type="match status" value="1"/>
</dbReference>
<dbReference type="AlphaFoldDB" id="A0A2K2H685"/>
<dbReference type="InterPro" id="IPR015424">
    <property type="entry name" value="PyrdxlP-dep_Trfase"/>
</dbReference>
<dbReference type="Gene3D" id="3.40.640.10">
    <property type="entry name" value="Type I PLP-dependent aspartate aminotransferase-like (Major domain)"/>
    <property type="match status" value="1"/>
</dbReference>
<dbReference type="EC" id="2.8.1.7" evidence="4"/>
<organism evidence="13 14">
    <name type="scientific">Geothermobacter hydrogeniphilus</name>
    <dbReference type="NCBI Taxonomy" id="1969733"/>
    <lineage>
        <taxon>Bacteria</taxon>
        <taxon>Pseudomonadati</taxon>
        <taxon>Thermodesulfobacteriota</taxon>
        <taxon>Desulfuromonadia</taxon>
        <taxon>Desulfuromonadales</taxon>
        <taxon>Geothermobacteraceae</taxon>
        <taxon>Geothermobacter</taxon>
    </lineage>
</organism>
<comment type="caution">
    <text evidence="13">The sequence shown here is derived from an EMBL/GenBank/DDBJ whole genome shotgun (WGS) entry which is preliminary data.</text>
</comment>
<dbReference type="InterPro" id="IPR000192">
    <property type="entry name" value="Aminotrans_V_dom"/>
</dbReference>
<evidence type="ECO:0000256" key="6">
    <source>
        <dbReference type="ARBA" id="ARBA00022723"/>
    </source>
</evidence>
<dbReference type="PANTHER" id="PTHR11601">
    <property type="entry name" value="CYSTEINE DESULFURYLASE FAMILY MEMBER"/>
    <property type="match status" value="1"/>
</dbReference>
<dbReference type="REBASE" id="266377">
    <property type="entry name" value="M.GspHR1DndAP"/>
</dbReference>
<evidence type="ECO:0000256" key="11">
    <source>
        <dbReference type="RuleBase" id="RU004504"/>
    </source>
</evidence>
<evidence type="ECO:0000256" key="10">
    <source>
        <dbReference type="ARBA" id="ARBA00050776"/>
    </source>
</evidence>
<evidence type="ECO:0000256" key="5">
    <source>
        <dbReference type="ARBA" id="ARBA00022679"/>
    </source>
</evidence>
<dbReference type="PROSITE" id="PS00595">
    <property type="entry name" value="AA_TRANSFER_CLASS_5"/>
    <property type="match status" value="1"/>
</dbReference>
<dbReference type="InterPro" id="IPR015422">
    <property type="entry name" value="PyrdxlP-dep_Trfase_small"/>
</dbReference>
<dbReference type="FunFam" id="3.40.640.10:FF:000084">
    <property type="entry name" value="IscS-like cysteine desulfurase"/>
    <property type="match status" value="1"/>
</dbReference>
<evidence type="ECO:0000256" key="4">
    <source>
        <dbReference type="ARBA" id="ARBA00012239"/>
    </source>
</evidence>
<comment type="cofactor">
    <cofactor evidence="1 11">
        <name>pyridoxal 5'-phosphate</name>
        <dbReference type="ChEBI" id="CHEBI:597326"/>
    </cofactor>
</comment>
<keyword evidence="8" id="KW-0408">Iron</keyword>
<evidence type="ECO:0000259" key="12">
    <source>
        <dbReference type="Pfam" id="PF00266"/>
    </source>
</evidence>
<dbReference type="InterPro" id="IPR015421">
    <property type="entry name" value="PyrdxlP-dep_Trfase_major"/>
</dbReference>
<feature type="domain" description="Aminotransferase class V" evidence="12">
    <location>
        <begin position="6"/>
        <end position="363"/>
    </location>
</feature>
<dbReference type="Proteomes" id="UP000236340">
    <property type="component" value="Unassembled WGS sequence"/>
</dbReference>
<dbReference type="InterPro" id="IPR016454">
    <property type="entry name" value="Cysteine_dSase"/>
</dbReference>
<gene>
    <name evidence="13" type="primary">dndA</name>
    <name evidence="13" type="ORF">C2E25_15735</name>
</gene>
<keyword evidence="7" id="KW-0663">Pyridoxal phosphate</keyword>
<evidence type="ECO:0000256" key="3">
    <source>
        <dbReference type="ARBA" id="ARBA00006490"/>
    </source>
</evidence>
<proteinExistence type="inferred from homology"/>
<comment type="similarity">
    <text evidence="3">Belongs to the class-V pyridoxal-phosphate-dependent aminotransferase family. NifS/IscS subfamily.</text>
</comment>
<dbReference type="GO" id="GO:0031071">
    <property type="term" value="F:cysteine desulfurase activity"/>
    <property type="evidence" value="ECO:0007669"/>
    <property type="project" value="UniProtKB-EC"/>
</dbReference>
<evidence type="ECO:0000256" key="1">
    <source>
        <dbReference type="ARBA" id="ARBA00001933"/>
    </source>
</evidence>
<name>A0A2K2H685_9BACT</name>
<dbReference type="PIRSF" id="PIRSF005572">
    <property type="entry name" value="NifS"/>
    <property type="match status" value="1"/>
</dbReference>
<dbReference type="EMBL" id="PPFX01000049">
    <property type="protein sequence ID" value="PNU18832.1"/>
    <property type="molecule type" value="Genomic_DNA"/>
</dbReference>
<dbReference type="Pfam" id="PF00266">
    <property type="entry name" value="Aminotran_5"/>
    <property type="match status" value="1"/>
</dbReference>
<protein>
    <recommendedName>
        <fullName evidence="4">cysteine desulfurase</fullName>
        <ecNumber evidence="4">2.8.1.7</ecNumber>
    </recommendedName>
</protein>
<dbReference type="InterPro" id="IPR020578">
    <property type="entry name" value="Aminotrans_V_PyrdxlP_BS"/>
</dbReference>
<evidence type="ECO:0000256" key="2">
    <source>
        <dbReference type="ARBA" id="ARBA00003120"/>
    </source>
</evidence>
<dbReference type="Gene3D" id="3.90.1150.10">
    <property type="entry name" value="Aspartate Aminotransferase, domain 1"/>
    <property type="match status" value="1"/>
</dbReference>
<dbReference type="PANTHER" id="PTHR11601:SF34">
    <property type="entry name" value="CYSTEINE DESULFURASE"/>
    <property type="match status" value="1"/>
</dbReference>
<evidence type="ECO:0000313" key="13">
    <source>
        <dbReference type="EMBL" id="PNU18832.1"/>
    </source>
</evidence>
<evidence type="ECO:0000256" key="7">
    <source>
        <dbReference type="ARBA" id="ARBA00022898"/>
    </source>
</evidence>
<dbReference type="GO" id="GO:0046872">
    <property type="term" value="F:metal ion binding"/>
    <property type="evidence" value="ECO:0007669"/>
    <property type="project" value="UniProtKB-KW"/>
</dbReference>
<accession>A0A2K2H685</accession>
<dbReference type="OrthoDB" id="9808002at2"/>
<evidence type="ECO:0000313" key="14">
    <source>
        <dbReference type="Proteomes" id="UP000236340"/>
    </source>
</evidence>
<dbReference type="GO" id="GO:0051536">
    <property type="term" value="F:iron-sulfur cluster binding"/>
    <property type="evidence" value="ECO:0007669"/>
    <property type="project" value="UniProtKB-KW"/>
</dbReference>
<keyword evidence="6" id="KW-0479">Metal-binding</keyword>
<evidence type="ECO:0000256" key="9">
    <source>
        <dbReference type="ARBA" id="ARBA00023014"/>
    </source>
</evidence>
<keyword evidence="5" id="KW-0808">Transferase</keyword>
<dbReference type="SUPFAM" id="SSF53383">
    <property type="entry name" value="PLP-dependent transferases"/>
    <property type="match status" value="1"/>
</dbReference>